<organism evidence="2 3">
    <name type="scientific">Azospirillum humicireducens</name>
    <dbReference type="NCBI Taxonomy" id="1226968"/>
    <lineage>
        <taxon>Bacteria</taxon>
        <taxon>Pseudomonadati</taxon>
        <taxon>Pseudomonadota</taxon>
        <taxon>Alphaproteobacteria</taxon>
        <taxon>Rhodospirillales</taxon>
        <taxon>Azospirillaceae</taxon>
        <taxon>Azospirillum</taxon>
    </lineage>
</organism>
<gene>
    <name evidence="2" type="ORF">A6A40_19865</name>
</gene>
<keyword evidence="2" id="KW-0614">Plasmid</keyword>
<proteinExistence type="predicted"/>
<feature type="region of interest" description="Disordered" evidence="1">
    <location>
        <begin position="28"/>
        <end position="50"/>
    </location>
</feature>
<evidence type="ECO:0000313" key="2">
    <source>
        <dbReference type="EMBL" id="AWB07305.1"/>
    </source>
</evidence>
<sequence length="235" mass="24727">MDVGSSRYPAVDGAANGGDGVRRRWGNPLFLSPGVKPGERRGKGERGRYQSGAPTLLVDGVCATGSVRAAGAARNLIRIACGLKMGRTIGEIRAIDIRHAIALLVRSTAPVDRQDSSAFQIFKSSLNAAPAGARPFGKALKSNASEAAVVVEAMEDAGDDADFDAATIRVAGNCIQKAKFVEQADSGQDWLPRVLRCLLLALGSGYARSVTSDREGTEQWLTLAAAIKETGHVHK</sequence>
<feature type="compositionally biased region" description="Basic and acidic residues" evidence="1">
    <location>
        <begin position="37"/>
        <end position="48"/>
    </location>
</feature>
<reference evidence="2 3" key="1">
    <citation type="submission" date="2018-04" db="EMBL/GenBank/DDBJ databases">
        <title>Complete genome sequence of the nitrogen-fixing bacterium Azospirillum humicireducens type strain SgZ-5.</title>
        <authorList>
            <person name="Yu Z."/>
        </authorList>
    </citation>
    <scope>NUCLEOTIDE SEQUENCE [LARGE SCALE GENOMIC DNA]</scope>
    <source>
        <strain evidence="2 3">SgZ-5</strain>
        <plasmid evidence="2 3">pYZ2</plasmid>
    </source>
</reference>
<dbReference type="AlphaFoldDB" id="A0A2R4VS94"/>
<geneLocation type="plasmid" evidence="2 3">
    <name>pYZ2</name>
</geneLocation>
<evidence type="ECO:0000313" key="3">
    <source>
        <dbReference type="Proteomes" id="UP000077405"/>
    </source>
</evidence>
<evidence type="ECO:0000256" key="1">
    <source>
        <dbReference type="SAM" id="MobiDB-lite"/>
    </source>
</evidence>
<accession>A0A2R4VS94</accession>
<dbReference type="KEGG" id="ahu:A6A40_19865"/>
<name>A0A2R4VS94_9PROT</name>
<dbReference type="Proteomes" id="UP000077405">
    <property type="component" value="Plasmid pYZ2"/>
</dbReference>
<keyword evidence="3" id="KW-1185">Reference proteome</keyword>
<dbReference type="EMBL" id="CP028903">
    <property type="protein sequence ID" value="AWB07305.1"/>
    <property type="molecule type" value="Genomic_DNA"/>
</dbReference>
<protein>
    <submittedName>
        <fullName evidence="2">Uncharacterized protein</fullName>
    </submittedName>
</protein>